<dbReference type="InterPro" id="IPR037012">
    <property type="entry name" value="NanQ/TabA/YiaL_sf"/>
</dbReference>
<dbReference type="Proteomes" id="UP000076603">
    <property type="component" value="Unassembled WGS sequence"/>
</dbReference>
<dbReference type="AlphaFoldDB" id="A0A161X737"/>
<dbReference type="RefSeq" id="WP_066628338.1">
    <property type="nucleotide sequence ID" value="NZ_FQXL01000029.1"/>
</dbReference>
<evidence type="ECO:0000313" key="2">
    <source>
        <dbReference type="Proteomes" id="UP000076603"/>
    </source>
</evidence>
<dbReference type="NCBIfam" id="TIGR00022">
    <property type="entry name" value="YhcH/YjgK/YiaL family protein"/>
    <property type="match status" value="1"/>
</dbReference>
<accession>A0A161X737</accession>
<dbReference type="OrthoDB" id="9792756at2"/>
<reference evidence="1 2" key="1">
    <citation type="submission" date="2016-04" db="EMBL/GenBank/DDBJ databases">
        <title>Genome sequence of Clostridium magnum DSM 2767.</title>
        <authorList>
            <person name="Poehlein A."/>
            <person name="Uhlig R."/>
            <person name="Fischer R."/>
            <person name="Bahl H."/>
            <person name="Daniel R."/>
        </authorList>
    </citation>
    <scope>NUCLEOTIDE SEQUENCE [LARGE SCALE GENOMIC DNA]</scope>
    <source>
        <strain evidence="1 2">DSM 2767</strain>
    </source>
</reference>
<dbReference type="InterPro" id="IPR004375">
    <property type="entry name" value="NanQ/TabA/YiaL"/>
</dbReference>
<organism evidence="1 2">
    <name type="scientific">Clostridium magnum DSM 2767</name>
    <dbReference type="NCBI Taxonomy" id="1121326"/>
    <lineage>
        <taxon>Bacteria</taxon>
        <taxon>Bacillati</taxon>
        <taxon>Bacillota</taxon>
        <taxon>Clostridia</taxon>
        <taxon>Eubacteriales</taxon>
        <taxon>Clostridiaceae</taxon>
        <taxon>Clostridium</taxon>
    </lineage>
</organism>
<dbReference type="SUPFAM" id="SSF51197">
    <property type="entry name" value="Clavaminate synthase-like"/>
    <property type="match status" value="1"/>
</dbReference>
<dbReference type="PANTHER" id="PTHR34986">
    <property type="entry name" value="EVOLVED BETA-GALACTOSIDASE SUBUNIT BETA"/>
    <property type="match status" value="1"/>
</dbReference>
<dbReference type="PANTHER" id="PTHR34986:SF1">
    <property type="entry name" value="PROTEIN YIAL"/>
    <property type="match status" value="1"/>
</dbReference>
<protein>
    <submittedName>
        <fullName evidence="1">Toxin-antitoxin biofilm protein TabA</fullName>
    </submittedName>
</protein>
<dbReference type="GO" id="GO:0005829">
    <property type="term" value="C:cytosol"/>
    <property type="evidence" value="ECO:0007669"/>
    <property type="project" value="TreeGrafter"/>
</dbReference>
<name>A0A161X737_9CLOT</name>
<dbReference type="EMBL" id="LWAE01000007">
    <property type="protein sequence ID" value="KZL89906.1"/>
    <property type="molecule type" value="Genomic_DNA"/>
</dbReference>
<dbReference type="Pfam" id="PF04074">
    <property type="entry name" value="DUF386"/>
    <property type="match status" value="1"/>
</dbReference>
<sequence>MILDKIENSKQYFCLNSNLEKAFKFLVDNNFKELADGRYEIDSDNVYALVQSYTTKDCKDNKWESHEKYIDIQYIASGEETIVWTPVKELTISENLLEERDVIFYNETNYFSDLNLKEGYFGIFFPEDGHKPCFISNKPAEIKKVVLKVKA</sequence>
<dbReference type="STRING" id="1121326.CLMAG_49200"/>
<proteinExistence type="predicted"/>
<evidence type="ECO:0000313" key="1">
    <source>
        <dbReference type="EMBL" id="KZL89906.1"/>
    </source>
</evidence>
<gene>
    <name evidence="1" type="primary">tabA</name>
    <name evidence="1" type="ORF">CLMAG_49200</name>
</gene>
<dbReference type="Gene3D" id="2.60.120.370">
    <property type="entry name" value="YhcH/YjgK/YiaL"/>
    <property type="match status" value="1"/>
</dbReference>
<comment type="caution">
    <text evidence="1">The sequence shown here is derived from an EMBL/GenBank/DDBJ whole genome shotgun (WGS) entry which is preliminary data.</text>
</comment>
<dbReference type="PATRIC" id="fig|1121326.3.peg.4982"/>
<keyword evidence="2" id="KW-1185">Reference proteome</keyword>